<feature type="transmembrane region" description="Helical" evidence="1">
    <location>
        <begin position="47"/>
        <end position="72"/>
    </location>
</feature>
<feature type="transmembrane region" description="Helical" evidence="1">
    <location>
        <begin position="84"/>
        <end position="105"/>
    </location>
</feature>
<keyword evidence="1" id="KW-1133">Transmembrane helix</keyword>
<sequence length="321" mass="33047">MTPRHAGPIVGLAVTAVLVALPLTLHDRLPDPMATHWAPGSVPDGSMAFPVAVAMQVAVWAVLWLALVAVALRGLESRVSRVTWWGLLAGLSVFTVGMGVTTLLANLDAPTWREAVLGGWSVPAVIAAGVAAGLAGGYLGRGAPDLPAPPHAEPPTLRLRAGERVVWVSRVSNPWLVMLSVGSAALLAVLLVLRMSGLVSGVAAGSALPGAVVVLVLGLLTSSVTARITADGLVLGFGPFGWPLRRIALSRIDRAWAQTRRPVDVGGWGVRGVPGSATIMLRGGECLVIGYREGGTLAVSIDDAERGAALLNALIAERATT</sequence>
<dbReference type="EMBL" id="JACHJB010000001">
    <property type="protein sequence ID" value="MBB6344174.1"/>
    <property type="molecule type" value="Genomic_DNA"/>
</dbReference>
<organism evidence="2 3">
    <name type="scientific">Nonomuraea muscovyensis</name>
    <dbReference type="NCBI Taxonomy" id="1124761"/>
    <lineage>
        <taxon>Bacteria</taxon>
        <taxon>Bacillati</taxon>
        <taxon>Actinomycetota</taxon>
        <taxon>Actinomycetes</taxon>
        <taxon>Streptosporangiales</taxon>
        <taxon>Streptosporangiaceae</taxon>
        <taxon>Nonomuraea</taxon>
    </lineage>
</organism>
<gene>
    <name evidence="2" type="ORF">FHU36_000683</name>
</gene>
<evidence type="ECO:0000313" key="3">
    <source>
        <dbReference type="Proteomes" id="UP000583800"/>
    </source>
</evidence>
<protein>
    <recommendedName>
        <fullName evidence="4">DUF1648 domain-containing protein</fullName>
    </recommendedName>
</protein>
<keyword evidence="1" id="KW-0472">Membrane</keyword>
<dbReference type="RefSeq" id="WP_185082339.1">
    <property type="nucleotide sequence ID" value="NZ_JACHJB010000001.1"/>
</dbReference>
<feature type="transmembrane region" description="Helical" evidence="1">
    <location>
        <begin position="198"/>
        <end position="220"/>
    </location>
</feature>
<reference evidence="2 3" key="1">
    <citation type="submission" date="2020-08" db="EMBL/GenBank/DDBJ databases">
        <title>Sequencing the genomes of 1000 actinobacteria strains.</title>
        <authorList>
            <person name="Klenk H.-P."/>
        </authorList>
    </citation>
    <scope>NUCLEOTIDE SEQUENCE [LARGE SCALE GENOMIC DNA]</scope>
    <source>
        <strain evidence="2 3">DSM 45913</strain>
    </source>
</reference>
<evidence type="ECO:0000313" key="2">
    <source>
        <dbReference type="EMBL" id="MBB6344174.1"/>
    </source>
</evidence>
<feature type="transmembrane region" description="Helical" evidence="1">
    <location>
        <begin position="117"/>
        <end position="139"/>
    </location>
</feature>
<proteinExistence type="predicted"/>
<evidence type="ECO:0000256" key="1">
    <source>
        <dbReference type="SAM" id="Phobius"/>
    </source>
</evidence>
<keyword evidence="3" id="KW-1185">Reference proteome</keyword>
<dbReference type="Proteomes" id="UP000583800">
    <property type="component" value="Unassembled WGS sequence"/>
</dbReference>
<comment type="caution">
    <text evidence="2">The sequence shown here is derived from an EMBL/GenBank/DDBJ whole genome shotgun (WGS) entry which is preliminary data.</text>
</comment>
<evidence type="ECO:0008006" key="4">
    <source>
        <dbReference type="Google" id="ProtNLM"/>
    </source>
</evidence>
<feature type="transmembrane region" description="Helical" evidence="1">
    <location>
        <begin position="175"/>
        <end position="193"/>
    </location>
</feature>
<name>A0A7X0C044_9ACTN</name>
<accession>A0A7X0C044</accession>
<feature type="transmembrane region" description="Helical" evidence="1">
    <location>
        <begin position="6"/>
        <end position="26"/>
    </location>
</feature>
<keyword evidence="1" id="KW-0812">Transmembrane</keyword>
<dbReference type="AlphaFoldDB" id="A0A7X0C044"/>